<evidence type="ECO:0000256" key="1">
    <source>
        <dbReference type="ARBA" id="ARBA00004141"/>
    </source>
</evidence>
<name>A0A068WN18_ECHGR</name>
<dbReference type="Pfam" id="PF12906">
    <property type="entry name" value="RINGv"/>
    <property type="match status" value="1"/>
</dbReference>
<evidence type="ECO:0000256" key="6">
    <source>
        <dbReference type="ARBA" id="ARBA00022786"/>
    </source>
</evidence>
<keyword evidence="6" id="KW-0833">Ubl conjugation pathway</keyword>
<dbReference type="WBParaSite" id="EgrG_000153500">
    <property type="protein sequence ID" value="EgrG_000153500"/>
    <property type="gene ID" value="EgrG_000153500"/>
</dbReference>
<reference evidence="12" key="2">
    <citation type="submission" date="2014-06" db="EMBL/GenBank/DDBJ databases">
        <authorList>
            <person name="Aslett M."/>
        </authorList>
    </citation>
    <scope>NUCLEOTIDE SEQUENCE</scope>
</reference>
<dbReference type="InterPro" id="IPR011016">
    <property type="entry name" value="Znf_RING-CH"/>
</dbReference>
<evidence type="ECO:0000256" key="5">
    <source>
        <dbReference type="ARBA" id="ARBA00022771"/>
    </source>
</evidence>
<evidence type="ECO:0000313" key="14">
    <source>
        <dbReference type="WBParaSite" id="EgrG_000153500"/>
    </source>
</evidence>
<dbReference type="Proteomes" id="UP000492820">
    <property type="component" value="Unassembled WGS sequence"/>
</dbReference>
<keyword evidence="4" id="KW-0479">Metal-binding</keyword>
<evidence type="ECO:0000256" key="8">
    <source>
        <dbReference type="ARBA" id="ARBA00022989"/>
    </source>
</evidence>
<keyword evidence="2" id="KW-0808">Transferase</keyword>
<keyword evidence="7" id="KW-0862">Zinc</keyword>
<dbReference type="Gene3D" id="3.30.40.10">
    <property type="entry name" value="Zinc/RING finger domain, C3HC4 (zinc finger)"/>
    <property type="match status" value="1"/>
</dbReference>
<reference evidence="12 13" key="1">
    <citation type="journal article" date="2013" name="Nature">
        <title>The genomes of four tapeworm species reveal adaptations to parasitism.</title>
        <authorList>
            <person name="Tsai I.J."/>
            <person name="Zarowiecki M."/>
            <person name="Holroyd N."/>
            <person name="Garciarrubio A."/>
            <person name="Sanchez-Flores A."/>
            <person name="Brooks K.L."/>
            <person name="Tracey A."/>
            <person name="Bobes R.J."/>
            <person name="Fragoso G."/>
            <person name="Sciutto E."/>
            <person name="Aslett M."/>
            <person name="Beasley H."/>
            <person name="Bennett H.M."/>
            <person name="Cai J."/>
            <person name="Camicia F."/>
            <person name="Clark R."/>
            <person name="Cucher M."/>
            <person name="De Silva N."/>
            <person name="Day T.A."/>
            <person name="Deplazes P."/>
            <person name="Estrada K."/>
            <person name="Fernandez C."/>
            <person name="Holland P.W."/>
            <person name="Hou J."/>
            <person name="Hu S."/>
            <person name="Huckvale T."/>
            <person name="Hung S.S."/>
            <person name="Kamenetzky L."/>
            <person name="Keane J.A."/>
            <person name="Kiss F."/>
            <person name="Koziol U."/>
            <person name="Lambert O."/>
            <person name="Liu K."/>
            <person name="Luo X."/>
            <person name="Luo Y."/>
            <person name="Macchiaroli N."/>
            <person name="Nichol S."/>
            <person name="Paps J."/>
            <person name="Parkinson J."/>
            <person name="Pouchkina-Stantcheva N."/>
            <person name="Riddiford N."/>
            <person name="Rosenzvit M."/>
            <person name="Salinas G."/>
            <person name="Wasmuth J.D."/>
            <person name="Zamanian M."/>
            <person name="Zheng Y."/>
            <person name="Cai X."/>
            <person name="Soberon X."/>
            <person name="Olson P.D."/>
            <person name="Laclette J.P."/>
            <person name="Brehm K."/>
            <person name="Berriman M."/>
            <person name="Garciarrubio A."/>
            <person name="Bobes R.J."/>
            <person name="Fragoso G."/>
            <person name="Sanchez-Flores A."/>
            <person name="Estrada K."/>
            <person name="Cevallos M.A."/>
            <person name="Morett E."/>
            <person name="Gonzalez V."/>
            <person name="Portillo T."/>
            <person name="Ochoa-Leyva A."/>
            <person name="Jose M.V."/>
            <person name="Sciutto E."/>
            <person name="Landa A."/>
            <person name="Jimenez L."/>
            <person name="Valdes V."/>
            <person name="Carrero J.C."/>
            <person name="Larralde C."/>
            <person name="Morales-Montor J."/>
            <person name="Limon-Lason J."/>
            <person name="Soberon X."/>
            <person name="Laclette J.P."/>
        </authorList>
    </citation>
    <scope>NUCLEOTIDE SEQUENCE [LARGE SCALE GENOMIC DNA]</scope>
</reference>
<evidence type="ECO:0000313" key="13">
    <source>
        <dbReference type="Proteomes" id="UP000492820"/>
    </source>
</evidence>
<evidence type="ECO:0000256" key="3">
    <source>
        <dbReference type="ARBA" id="ARBA00022692"/>
    </source>
</evidence>
<feature type="domain" description="RING-CH-type" evidence="11">
    <location>
        <begin position="17"/>
        <end position="86"/>
    </location>
</feature>
<organism evidence="12">
    <name type="scientific">Echinococcus granulosus</name>
    <name type="common">Hydatid tapeworm</name>
    <dbReference type="NCBI Taxonomy" id="6210"/>
    <lineage>
        <taxon>Eukaryota</taxon>
        <taxon>Metazoa</taxon>
        <taxon>Spiralia</taxon>
        <taxon>Lophotrochozoa</taxon>
        <taxon>Platyhelminthes</taxon>
        <taxon>Cestoda</taxon>
        <taxon>Eucestoda</taxon>
        <taxon>Cyclophyllidea</taxon>
        <taxon>Taeniidae</taxon>
        <taxon>Echinococcus</taxon>
        <taxon>Echinococcus granulosus group</taxon>
    </lineage>
</organism>
<gene>
    <name evidence="12" type="ORF">EgrG_000153500</name>
</gene>
<evidence type="ECO:0000259" key="11">
    <source>
        <dbReference type="PROSITE" id="PS51292"/>
    </source>
</evidence>
<comment type="subcellular location">
    <subcellularLocation>
        <location evidence="1">Membrane</location>
        <topology evidence="1">Multi-pass membrane protein</topology>
    </subcellularLocation>
</comment>
<dbReference type="PANTHER" id="PTHR46065:SF3">
    <property type="entry name" value="FI20425P1"/>
    <property type="match status" value="1"/>
</dbReference>
<protein>
    <submittedName>
        <fullName evidence="12 14">E3 ubiquitin protein ligase MARCH8</fullName>
    </submittedName>
</protein>
<dbReference type="GO" id="GO:0016567">
    <property type="term" value="P:protein ubiquitination"/>
    <property type="evidence" value="ECO:0007669"/>
    <property type="project" value="TreeGrafter"/>
</dbReference>
<feature type="transmembrane region" description="Helical" evidence="10">
    <location>
        <begin position="102"/>
        <end position="124"/>
    </location>
</feature>
<evidence type="ECO:0000256" key="7">
    <source>
        <dbReference type="ARBA" id="ARBA00022833"/>
    </source>
</evidence>
<evidence type="ECO:0000256" key="9">
    <source>
        <dbReference type="ARBA" id="ARBA00023136"/>
    </source>
</evidence>
<dbReference type="GO" id="GO:0004842">
    <property type="term" value="F:ubiquitin-protein transferase activity"/>
    <property type="evidence" value="ECO:0007669"/>
    <property type="project" value="TreeGrafter"/>
</dbReference>
<sequence>MPRGTSKLQRLGPSPSSSSHDIPFCRICYDSNDESNNMEMESRGRLIAPCLCDGSMKYVHQCCIQRWIKISRSRKCELCNFRYAIRRHVKENKGVRLWKWKFYAFEIIILLLAAWLSWHSAVAFTSTSSGLLQASFFAGLMGLILGNYVEFFIFGISAWCKFRKGSDRSEYVYVVQEPSNRRMRKLRRNTMT</sequence>
<dbReference type="CDD" id="cd16495">
    <property type="entry name" value="RING_CH-C4HC3_MARCH"/>
    <property type="match status" value="1"/>
</dbReference>
<evidence type="ECO:0000313" key="12">
    <source>
        <dbReference type="EMBL" id="CDS21167.1"/>
    </source>
</evidence>
<evidence type="ECO:0000256" key="2">
    <source>
        <dbReference type="ARBA" id="ARBA00022679"/>
    </source>
</evidence>
<dbReference type="SMART" id="SM00744">
    <property type="entry name" value="RINGv"/>
    <property type="match status" value="1"/>
</dbReference>
<dbReference type="GO" id="GO:0016020">
    <property type="term" value="C:membrane"/>
    <property type="evidence" value="ECO:0007669"/>
    <property type="project" value="UniProtKB-SubCell"/>
</dbReference>
<feature type="transmembrane region" description="Helical" evidence="10">
    <location>
        <begin position="136"/>
        <end position="160"/>
    </location>
</feature>
<evidence type="ECO:0000256" key="10">
    <source>
        <dbReference type="SAM" id="Phobius"/>
    </source>
</evidence>
<accession>A0A068WN18</accession>
<dbReference type="GO" id="GO:0008270">
    <property type="term" value="F:zinc ion binding"/>
    <property type="evidence" value="ECO:0007669"/>
    <property type="project" value="UniProtKB-KW"/>
</dbReference>
<dbReference type="EMBL" id="LK028583">
    <property type="protein sequence ID" value="CDS21167.1"/>
    <property type="molecule type" value="Genomic_DNA"/>
</dbReference>
<keyword evidence="5" id="KW-0863">Zinc-finger</keyword>
<dbReference type="PANTHER" id="PTHR46065">
    <property type="entry name" value="E3 UBIQUITIN-PROTEIN LIGASE MARCH 2/3 FAMILY MEMBER"/>
    <property type="match status" value="1"/>
</dbReference>
<reference evidence="14" key="3">
    <citation type="submission" date="2020-10" db="UniProtKB">
        <authorList>
            <consortium name="WormBaseParasite"/>
        </authorList>
    </citation>
    <scope>IDENTIFICATION</scope>
</reference>
<dbReference type="OrthoDB" id="264354at2759"/>
<evidence type="ECO:0000256" key="4">
    <source>
        <dbReference type="ARBA" id="ARBA00022723"/>
    </source>
</evidence>
<keyword evidence="9 10" id="KW-0472">Membrane</keyword>
<keyword evidence="3 10" id="KW-0812">Transmembrane</keyword>
<dbReference type="SUPFAM" id="SSF57850">
    <property type="entry name" value="RING/U-box"/>
    <property type="match status" value="1"/>
</dbReference>
<dbReference type="PROSITE" id="PS51292">
    <property type="entry name" value="ZF_RING_CH"/>
    <property type="match status" value="1"/>
</dbReference>
<dbReference type="AlphaFoldDB" id="A0A068WN18"/>
<dbReference type="InterPro" id="IPR013083">
    <property type="entry name" value="Znf_RING/FYVE/PHD"/>
</dbReference>
<proteinExistence type="predicted"/>
<keyword evidence="8 10" id="KW-1133">Transmembrane helix</keyword>